<dbReference type="PANTHER" id="PTHR11228:SF7">
    <property type="entry name" value="PQQA PEPTIDE CYCLASE"/>
    <property type="match status" value="1"/>
</dbReference>
<dbReference type="SFLD" id="SFLDG01067">
    <property type="entry name" value="SPASM/twitch_domain_containing"/>
    <property type="match status" value="1"/>
</dbReference>
<dbReference type="Pfam" id="PF04055">
    <property type="entry name" value="Radical_SAM"/>
    <property type="match status" value="1"/>
</dbReference>
<evidence type="ECO:0000256" key="1">
    <source>
        <dbReference type="ARBA" id="ARBA00022691"/>
    </source>
</evidence>
<dbReference type="EMBL" id="LJUO01000126">
    <property type="protein sequence ID" value="KPK69441.1"/>
    <property type="molecule type" value="Genomic_DNA"/>
</dbReference>
<keyword evidence="1" id="KW-0949">S-adenosyl-L-methionine</keyword>
<dbReference type="Gene3D" id="3.20.20.70">
    <property type="entry name" value="Aldolase class I"/>
    <property type="match status" value="1"/>
</dbReference>
<dbReference type="GO" id="GO:0046872">
    <property type="term" value="F:metal ion binding"/>
    <property type="evidence" value="ECO:0007669"/>
    <property type="project" value="UniProtKB-KW"/>
</dbReference>
<proteinExistence type="predicted"/>
<organism evidence="6 7">
    <name type="scientific">candidate division WOR_3 bacterium SM23_60</name>
    <dbReference type="NCBI Taxonomy" id="1703780"/>
    <lineage>
        <taxon>Bacteria</taxon>
        <taxon>Bacteria division WOR-3</taxon>
    </lineage>
</organism>
<reference evidence="6 7" key="1">
    <citation type="journal article" date="2015" name="Microbiome">
        <title>Genomic resolution of linkages in carbon, nitrogen, and sulfur cycling among widespread estuary sediment bacteria.</title>
        <authorList>
            <person name="Baker B.J."/>
            <person name="Lazar C.S."/>
            <person name="Teske A.P."/>
            <person name="Dick G.J."/>
        </authorList>
    </citation>
    <scope>NUCLEOTIDE SEQUENCE [LARGE SCALE GENOMIC DNA]</scope>
    <source>
        <strain evidence="6">SM23_60</strain>
    </source>
</reference>
<keyword evidence="4" id="KW-0411">Iron-sulfur</keyword>
<dbReference type="SUPFAM" id="SSF102114">
    <property type="entry name" value="Radical SAM enzymes"/>
    <property type="match status" value="1"/>
</dbReference>
<feature type="domain" description="Radical SAM core" evidence="5">
    <location>
        <begin position="25"/>
        <end position="278"/>
    </location>
</feature>
<dbReference type="InterPro" id="IPR058240">
    <property type="entry name" value="rSAM_sf"/>
</dbReference>
<comment type="caution">
    <text evidence="6">The sequence shown here is derived from an EMBL/GenBank/DDBJ whole genome shotgun (WGS) entry which is preliminary data.</text>
</comment>
<dbReference type="CDD" id="cd01335">
    <property type="entry name" value="Radical_SAM"/>
    <property type="match status" value="1"/>
</dbReference>
<dbReference type="Proteomes" id="UP000051096">
    <property type="component" value="Unassembled WGS sequence"/>
</dbReference>
<name>A0A0S8G9X1_UNCW3</name>
<dbReference type="InterPro" id="IPR013785">
    <property type="entry name" value="Aldolase_TIM"/>
</dbReference>
<dbReference type="SFLD" id="SFLDS00029">
    <property type="entry name" value="Radical_SAM"/>
    <property type="match status" value="1"/>
</dbReference>
<dbReference type="PROSITE" id="PS51918">
    <property type="entry name" value="RADICAL_SAM"/>
    <property type="match status" value="1"/>
</dbReference>
<dbReference type="GO" id="GO:0003824">
    <property type="term" value="F:catalytic activity"/>
    <property type="evidence" value="ECO:0007669"/>
    <property type="project" value="InterPro"/>
</dbReference>
<dbReference type="InterPro" id="IPR007197">
    <property type="entry name" value="rSAM"/>
</dbReference>
<dbReference type="InterPro" id="IPR023885">
    <property type="entry name" value="4Fe4S-binding_SPASM_dom"/>
</dbReference>
<accession>A0A0S8G9X1</accession>
<dbReference type="PANTHER" id="PTHR11228">
    <property type="entry name" value="RADICAL SAM DOMAIN PROTEIN"/>
    <property type="match status" value="1"/>
</dbReference>
<keyword evidence="3" id="KW-0408">Iron</keyword>
<keyword evidence="2" id="KW-0479">Metal-binding</keyword>
<sequence>MNARDYILEIVPKTLYYRLVRRNVVRHCRPITLTFSVTGMCQSDCKTCYIGQEFKRRPEEIRNAELRLDEIEKFFVSLGETYFLNISGGEPFLRNDLSDIVELAMIHLRPRILHIPTNAYLPKKIETMTRDILKIVNTHNHSIPLTVKPSIDGVGEKHDEIRGLPGNFKRLEETIERLKTVEKDYANFHLELGTVVSNFNVNDLDEIEDWVHKQGVQSYRNEIAEQREEFFNIGEQITPPNKVYERLMVNFKKKVEENLKHKRSLAKITESMRLAYYDLVVEILKQKKQVIPCYAGISNVHLNYDGDLWPCCVLGYAHSMGNIRDFDYDYDALYNSQRAQDVRKYIREGRCYCPLANQAYSNILMSPPHVLKTFINYVKYT</sequence>
<evidence type="ECO:0000313" key="6">
    <source>
        <dbReference type="EMBL" id="KPK69441.1"/>
    </source>
</evidence>
<evidence type="ECO:0000313" key="7">
    <source>
        <dbReference type="Proteomes" id="UP000051096"/>
    </source>
</evidence>
<dbReference type="CDD" id="cd21109">
    <property type="entry name" value="SPASM"/>
    <property type="match status" value="1"/>
</dbReference>
<dbReference type="InterPro" id="IPR050377">
    <property type="entry name" value="Radical_SAM_PqqE_MftC-like"/>
</dbReference>
<evidence type="ECO:0000256" key="2">
    <source>
        <dbReference type="ARBA" id="ARBA00022723"/>
    </source>
</evidence>
<evidence type="ECO:0000259" key="5">
    <source>
        <dbReference type="PROSITE" id="PS51918"/>
    </source>
</evidence>
<gene>
    <name evidence="6" type="ORF">AMJ87_10500</name>
</gene>
<evidence type="ECO:0000256" key="3">
    <source>
        <dbReference type="ARBA" id="ARBA00023004"/>
    </source>
</evidence>
<dbReference type="Pfam" id="PF13186">
    <property type="entry name" value="SPASM"/>
    <property type="match status" value="1"/>
</dbReference>
<dbReference type="AlphaFoldDB" id="A0A0S8G9X1"/>
<protein>
    <submittedName>
        <fullName evidence="6">Radical SAM protein</fullName>
    </submittedName>
</protein>
<dbReference type="GO" id="GO:0051536">
    <property type="term" value="F:iron-sulfur cluster binding"/>
    <property type="evidence" value="ECO:0007669"/>
    <property type="project" value="UniProtKB-KW"/>
</dbReference>
<evidence type="ECO:0000256" key="4">
    <source>
        <dbReference type="ARBA" id="ARBA00023014"/>
    </source>
</evidence>